<dbReference type="PROSITE" id="PS00893">
    <property type="entry name" value="NUDIX_BOX"/>
    <property type="match status" value="1"/>
</dbReference>
<dbReference type="PANTHER" id="PTHR47707">
    <property type="entry name" value="8-OXO-DGTP DIPHOSPHATASE"/>
    <property type="match status" value="1"/>
</dbReference>
<evidence type="ECO:0000313" key="19">
    <source>
        <dbReference type="EMBL" id="QSX34003.1"/>
    </source>
</evidence>
<keyword evidence="6" id="KW-0227">DNA damage</keyword>
<evidence type="ECO:0000256" key="6">
    <source>
        <dbReference type="ARBA" id="ARBA00022763"/>
    </source>
</evidence>
<keyword evidence="4" id="KW-0235">DNA replication</keyword>
<evidence type="ECO:0000256" key="1">
    <source>
        <dbReference type="ARBA" id="ARBA00001946"/>
    </source>
</evidence>
<evidence type="ECO:0000256" key="2">
    <source>
        <dbReference type="ARBA" id="ARBA00005582"/>
    </source>
</evidence>
<gene>
    <name evidence="19" type="primary">mutT</name>
    <name evidence="19" type="ORF">JYB87_01765</name>
</gene>
<dbReference type="NCBIfam" id="TIGR00586">
    <property type="entry name" value="mutt"/>
    <property type="match status" value="1"/>
</dbReference>
<keyword evidence="9" id="KW-0234">DNA repair</keyword>
<protein>
    <recommendedName>
        <fullName evidence="13">8-oxo-dGTP diphosphatase</fullName>
        <ecNumber evidence="12">3.6.1.55</ecNumber>
    </recommendedName>
    <alternativeName>
        <fullName evidence="16">7,8-dihydro-8-oxoguanine-triphosphatase</fullName>
    </alternativeName>
    <alternativeName>
        <fullName evidence="15">Mutator protein MutT</fullName>
    </alternativeName>
    <alternativeName>
        <fullName evidence="14">dGTP pyrophosphohydrolase</fullName>
    </alternativeName>
</protein>
<evidence type="ECO:0000256" key="4">
    <source>
        <dbReference type="ARBA" id="ARBA00022705"/>
    </source>
</evidence>
<dbReference type="InterPro" id="IPR020476">
    <property type="entry name" value="Nudix_hydrolase"/>
</dbReference>
<feature type="domain" description="Nudix hydrolase" evidence="18">
    <location>
        <begin position="4"/>
        <end position="129"/>
    </location>
</feature>
<evidence type="ECO:0000256" key="16">
    <source>
        <dbReference type="ARBA" id="ARBA00042798"/>
    </source>
</evidence>
<name>A0ABX7QT11_9GAMM</name>
<evidence type="ECO:0000313" key="20">
    <source>
        <dbReference type="Proteomes" id="UP000662770"/>
    </source>
</evidence>
<proteinExistence type="inferred from homology"/>
<dbReference type="InterPro" id="IPR000086">
    <property type="entry name" value="NUDIX_hydrolase_dom"/>
</dbReference>
<keyword evidence="5" id="KW-0479">Metal-binding</keyword>
<dbReference type="InterPro" id="IPR047127">
    <property type="entry name" value="MutT-like"/>
</dbReference>
<comment type="catalytic activity">
    <reaction evidence="11">
        <text>8-oxo-GTP + H2O = 8-oxo-GMP + diphosphate + H(+)</text>
        <dbReference type="Rhea" id="RHEA:67616"/>
        <dbReference type="ChEBI" id="CHEBI:15377"/>
        <dbReference type="ChEBI" id="CHEBI:15378"/>
        <dbReference type="ChEBI" id="CHEBI:33019"/>
        <dbReference type="ChEBI" id="CHEBI:143553"/>
        <dbReference type="ChEBI" id="CHEBI:145694"/>
    </reaction>
</comment>
<keyword evidence="20" id="KW-1185">Reference proteome</keyword>
<dbReference type="InterPro" id="IPR020084">
    <property type="entry name" value="NUDIX_hydrolase_CS"/>
</dbReference>
<evidence type="ECO:0000256" key="7">
    <source>
        <dbReference type="ARBA" id="ARBA00022801"/>
    </source>
</evidence>
<evidence type="ECO:0000256" key="13">
    <source>
        <dbReference type="ARBA" id="ARBA00040794"/>
    </source>
</evidence>
<keyword evidence="3" id="KW-0515">Mutator protein</keyword>
<comment type="catalytic activity">
    <reaction evidence="10">
        <text>8-oxo-dGTP + H2O = 8-oxo-dGMP + diphosphate + H(+)</text>
        <dbReference type="Rhea" id="RHEA:31575"/>
        <dbReference type="ChEBI" id="CHEBI:15377"/>
        <dbReference type="ChEBI" id="CHEBI:15378"/>
        <dbReference type="ChEBI" id="CHEBI:33019"/>
        <dbReference type="ChEBI" id="CHEBI:63224"/>
        <dbReference type="ChEBI" id="CHEBI:77896"/>
        <dbReference type="EC" id="3.6.1.55"/>
    </reaction>
</comment>
<evidence type="ECO:0000256" key="9">
    <source>
        <dbReference type="ARBA" id="ARBA00023204"/>
    </source>
</evidence>
<dbReference type="InterPro" id="IPR015797">
    <property type="entry name" value="NUDIX_hydrolase-like_dom_sf"/>
</dbReference>
<dbReference type="CDD" id="cd03425">
    <property type="entry name" value="NUDIX_MutT_NudA_like"/>
    <property type="match status" value="1"/>
</dbReference>
<evidence type="ECO:0000256" key="10">
    <source>
        <dbReference type="ARBA" id="ARBA00035861"/>
    </source>
</evidence>
<dbReference type="PRINTS" id="PR00502">
    <property type="entry name" value="NUDIXFAMILY"/>
</dbReference>
<dbReference type="EMBL" id="CP071503">
    <property type="protein sequence ID" value="QSX34003.1"/>
    <property type="molecule type" value="Genomic_DNA"/>
</dbReference>
<dbReference type="Gene3D" id="3.90.79.10">
    <property type="entry name" value="Nucleoside Triphosphate Pyrophosphohydrolase"/>
    <property type="match status" value="1"/>
</dbReference>
<sequence>MSVKRVHVAVGVIIRNQQILLAKRHGHLHQGGKWEFPGGKVESGEKVTDALVRELQEEIGITAITTSPFMTLSYDYPEKQVYLDIHLVTEFTGTECGAEGQEIGWFTVAQLVNLPFPDANKPIVDRITENSTITLA</sequence>
<accession>A0ABX7QT11</accession>
<evidence type="ECO:0000256" key="17">
    <source>
        <dbReference type="RuleBase" id="RU003476"/>
    </source>
</evidence>
<dbReference type="SUPFAM" id="SSF55811">
    <property type="entry name" value="Nudix"/>
    <property type="match status" value="1"/>
</dbReference>
<evidence type="ECO:0000256" key="5">
    <source>
        <dbReference type="ARBA" id="ARBA00022723"/>
    </source>
</evidence>
<evidence type="ECO:0000256" key="8">
    <source>
        <dbReference type="ARBA" id="ARBA00022842"/>
    </source>
</evidence>
<dbReference type="Proteomes" id="UP000662770">
    <property type="component" value="Chromosome"/>
</dbReference>
<dbReference type="PROSITE" id="PS51462">
    <property type="entry name" value="NUDIX"/>
    <property type="match status" value="1"/>
</dbReference>
<reference evidence="19 20" key="1">
    <citation type="submission" date="2021-03" db="EMBL/GenBank/DDBJ databases">
        <title>Novel species identification of genus Shewanella.</title>
        <authorList>
            <person name="Liu G."/>
            <person name="Zhang Q."/>
        </authorList>
    </citation>
    <scope>NUCLEOTIDE SEQUENCE [LARGE SCALE GENOMIC DNA]</scope>
    <source>
        <strain evidence="19 20">FJAT-51800</strain>
    </source>
</reference>
<evidence type="ECO:0000256" key="12">
    <source>
        <dbReference type="ARBA" id="ARBA00038905"/>
    </source>
</evidence>
<dbReference type="PANTHER" id="PTHR47707:SF1">
    <property type="entry name" value="NUDIX HYDROLASE FAMILY PROTEIN"/>
    <property type="match status" value="1"/>
</dbReference>
<dbReference type="RefSeq" id="WP_207355209.1">
    <property type="nucleotide sequence ID" value="NZ_CP071503.1"/>
</dbReference>
<dbReference type="EC" id="3.6.1.55" evidence="12"/>
<dbReference type="Pfam" id="PF00293">
    <property type="entry name" value="NUDIX"/>
    <property type="match status" value="1"/>
</dbReference>
<evidence type="ECO:0000256" key="11">
    <source>
        <dbReference type="ARBA" id="ARBA00036904"/>
    </source>
</evidence>
<evidence type="ECO:0000259" key="18">
    <source>
        <dbReference type="PROSITE" id="PS51462"/>
    </source>
</evidence>
<evidence type="ECO:0000256" key="14">
    <source>
        <dbReference type="ARBA" id="ARBA00041592"/>
    </source>
</evidence>
<comment type="similarity">
    <text evidence="2 17">Belongs to the Nudix hydrolase family.</text>
</comment>
<keyword evidence="7 17" id="KW-0378">Hydrolase</keyword>
<keyword evidence="8" id="KW-0460">Magnesium</keyword>
<organism evidence="19 20">
    <name type="scientific">Shewanella avicenniae</name>
    <dbReference type="NCBI Taxonomy" id="2814294"/>
    <lineage>
        <taxon>Bacteria</taxon>
        <taxon>Pseudomonadati</taxon>
        <taxon>Pseudomonadota</taxon>
        <taxon>Gammaproteobacteria</taxon>
        <taxon>Alteromonadales</taxon>
        <taxon>Shewanellaceae</taxon>
        <taxon>Shewanella</taxon>
    </lineage>
</organism>
<evidence type="ECO:0000256" key="3">
    <source>
        <dbReference type="ARBA" id="ARBA00022457"/>
    </source>
</evidence>
<comment type="cofactor">
    <cofactor evidence="1">
        <name>Mg(2+)</name>
        <dbReference type="ChEBI" id="CHEBI:18420"/>
    </cofactor>
</comment>
<evidence type="ECO:0000256" key="15">
    <source>
        <dbReference type="ARBA" id="ARBA00041979"/>
    </source>
</evidence>
<dbReference type="InterPro" id="IPR003561">
    <property type="entry name" value="Mutator_MutT"/>
</dbReference>